<reference evidence="1 2" key="1">
    <citation type="submission" date="2021-06" db="EMBL/GenBank/DDBJ databases">
        <title>Caerostris darwini draft genome.</title>
        <authorList>
            <person name="Kono N."/>
            <person name="Arakawa K."/>
        </authorList>
    </citation>
    <scope>NUCLEOTIDE SEQUENCE [LARGE SCALE GENOMIC DNA]</scope>
</reference>
<accession>A0AAV4TT57</accession>
<dbReference type="EMBL" id="BPLQ01010101">
    <property type="protein sequence ID" value="GIY48354.1"/>
    <property type="molecule type" value="Genomic_DNA"/>
</dbReference>
<keyword evidence="2" id="KW-1185">Reference proteome</keyword>
<protein>
    <submittedName>
        <fullName evidence="1">Uncharacterized protein</fullName>
    </submittedName>
</protein>
<gene>
    <name evidence="1" type="ORF">CDAR_105811</name>
</gene>
<name>A0AAV4TT57_9ARAC</name>
<organism evidence="1 2">
    <name type="scientific">Caerostris darwini</name>
    <dbReference type="NCBI Taxonomy" id="1538125"/>
    <lineage>
        <taxon>Eukaryota</taxon>
        <taxon>Metazoa</taxon>
        <taxon>Ecdysozoa</taxon>
        <taxon>Arthropoda</taxon>
        <taxon>Chelicerata</taxon>
        <taxon>Arachnida</taxon>
        <taxon>Araneae</taxon>
        <taxon>Araneomorphae</taxon>
        <taxon>Entelegynae</taxon>
        <taxon>Araneoidea</taxon>
        <taxon>Araneidae</taxon>
        <taxon>Caerostris</taxon>
    </lineage>
</organism>
<proteinExistence type="predicted"/>
<dbReference type="Proteomes" id="UP001054837">
    <property type="component" value="Unassembled WGS sequence"/>
</dbReference>
<evidence type="ECO:0000313" key="2">
    <source>
        <dbReference type="Proteomes" id="UP001054837"/>
    </source>
</evidence>
<comment type="caution">
    <text evidence="1">The sequence shown here is derived from an EMBL/GenBank/DDBJ whole genome shotgun (WGS) entry which is preliminary data.</text>
</comment>
<evidence type="ECO:0000313" key="1">
    <source>
        <dbReference type="EMBL" id="GIY48354.1"/>
    </source>
</evidence>
<sequence>MPRTCPGKDFCRRERGAKEKKREEPFFFWGHKAALSRNNLRFLERVTLSGGIFRSHEMWGRRGRFFCGLSRYPTANISVECHLCARYSERIVTKTPPSRILRVKRAASPQTLPKVLSYAKGQTVLCLEDGRSLLVTQPIPSEMPRTCPGKDFCRRERGAKEKKKREDHFSSRGIKQPSLAITCILGERVTLSGNLPPA</sequence>
<dbReference type="AlphaFoldDB" id="A0AAV4TT57"/>